<dbReference type="Pfam" id="PF09699">
    <property type="entry name" value="Paired_CXXCH_1"/>
    <property type="match status" value="1"/>
</dbReference>
<dbReference type="InterPro" id="IPR051829">
    <property type="entry name" value="Multiheme_Cytochr_ET"/>
</dbReference>
<dbReference type="Proteomes" id="UP000806077">
    <property type="component" value="Unassembled WGS sequence"/>
</dbReference>
<keyword evidence="4" id="KW-1185">Reference proteome</keyword>
<gene>
    <name evidence="3" type="ORF">F7645_11940</name>
</gene>
<dbReference type="AlphaFoldDB" id="A0AAP1WH96"/>
<evidence type="ECO:0000313" key="3">
    <source>
        <dbReference type="EMBL" id="MBE7696130.1"/>
    </source>
</evidence>
<protein>
    <submittedName>
        <fullName evidence="3">Cytochrome C</fullName>
    </submittedName>
</protein>
<dbReference type="RefSeq" id="WP_101954887.1">
    <property type="nucleotide sequence ID" value="NZ_JAJHTL010000026.1"/>
</dbReference>
<name>A0AAP1WH96_9FLAO</name>
<sequence>MKHKNYIKQGWFLGIVFLLIITSCKHKEDEYHSVTDKIEAKSKHYKGTSISSEKYTANLKLVEVTENGITFSIPDRKGAIKSYACTECHSKPLQEMQEKDIKKAHWNIKLNHADANTMSCTTCHNGNNMDNLKSITGHAIDFNNSYKLCSQCHQKQYKDWTGGAHGKRIGSWAPPRASMTCVNCHNPHSPGFDTRWPAKFNTQVEKERK</sequence>
<dbReference type="InterPro" id="IPR010177">
    <property type="entry name" value="Paired_CXXCH_1"/>
</dbReference>
<organism evidence="3 4">
    <name type="scientific">Tenacibaculum finnmarkense genomovar finnmarkense</name>
    <dbReference type="NCBI Taxonomy" id="1458503"/>
    <lineage>
        <taxon>Bacteria</taxon>
        <taxon>Pseudomonadati</taxon>
        <taxon>Bacteroidota</taxon>
        <taxon>Flavobacteriia</taxon>
        <taxon>Flavobacteriales</taxon>
        <taxon>Flavobacteriaceae</taxon>
        <taxon>Tenacibaculum</taxon>
        <taxon>Tenacibaculum finnmarkense</taxon>
    </lineage>
</organism>
<feature type="domain" description="Doubled CXXCH motif" evidence="2">
    <location>
        <begin position="112"/>
        <end position="156"/>
    </location>
</feature>
<evidence type="ECO:0000313" key="4">
    <source>
        <dbReference type="Proteomes" id="UP000806077"/>
    </source>
</evidence>
<keyword evidence="1" id="KW-0732">Signal</keyword>
<reference evidence="3 4" key="1">
    <citation type="journal article" date="2020" name="Int. J. Syst. Evol. Microbiol.">
        <title>Tenacibaculum piscium sp. nov., isolated from skin ulcers of sea-farmed fish, and description of Tenacibaculum finnmarkense sp. nov. with subdivision into genomovars finnmarkense and ulcerans.</title>
        <authorList>
            <person name="Olsen A.B."/>
            <person name="Spilsberg B."/>
            <person name="Nilsen H.K."/>
            <person name="Lagesen K."/>
            <person name="Gulla S."/>
            <person name="Avendano-Herrera R."/>
            <person name="Irgang R."/>
            <person name="Duchaud E."/>
            <person name="Colquhoun D.J."/>
        </authorList>
    </citation>
    <scope>NUCLEOTIDE SEQUENCE [LARGE SCALE GENOMIC DNA]</scope>
    <source>
        <strain evidence="3 4">TNO037</strain>
    </source>
</reference>
<evidence type="ECO:0000256" key="1">
    <source>
        <dbReference type="ARBA" id="ARBA00022729"/>
    </source>
</evidence>
<evidence type="ECO:0000259" key="2">
    <source>
        <dbReference type="Pfam" id="PF09699"/>
    </source>
</evidence>
<dbReference type="SUPFAM" id="SSF48695">
    <property type="entry name" value="Multiheme cytochromes"/>
    <property type="match status" value="1"/>
</dbReference>
<dbReference type="EMBL" id="WXXV01000023">
    <property type="protein sequence ID" value="MBE7696130.1"/>
    <property type="molecule type" value="Genomic_DNA"/>
</dbReference>
<accession>A0AAP1WH96</accession>
<dbReference type="InterPro" id="IPR036280">
    <property type="entry name" value="Multihaem_cyt_sf"/>
</dbReference>
<dbReference type="PROSITE" id="PS51257">
    <property type="entry name" value="PROKAR_LIPOPROTEIN"/>
    <property type="match status" value="1"/>
</dbReference>
<dbReference type="Gene3D" id="1.10.1130.10">
    <property type="entry name" value="Flavocytochrome C3, Chain A"/>
    <property type="match status" value="2"/>
</dbReference>
<dbReference type="PANTHER" id="PTHR35038">
    <property type="entry name" value="DISSIMILATORY SULFITE REDUCTASE SIRA"/>
    <property type="match status" value="1"/>
</dbReference>
<comment type="caution">
    <text evidence="3">The sequence shown here is derived from an EMBL/GenBank/DDBJ whole genome shotgun (WGS) entry which is preliminary data.</text>
</comment>
<proteinExistence type="predicted"/>